<evidence type="ECO:0000259" key="1">
    <source>
        <dbReference type="Pfam" id="PF25181"/>
    </source>
</evidence>
<reference evidence="3" key="1">
    <citation type="submission" date="2018-02" db="EMBL/GenBank/DDBJ databases">
        <title>Genome sequence of Candidatus Liberibacter europaeus.</title>
        <authorList>
            <person name="Frampton R.A."/>
            <person name="Thompson S.M."/>
            <person name="David C."/>
            <person name="Addison S.M."/>
            <person name="Smith G.R."/>
        </authorList>
    </citation>
    <scope>NUCLEOTIDE SEQUENCE [LARGE SCALE GENOMIC DNA]</scope>
</reference>
<gene>
    <name evidence="2" type="ORF">C4617_04745</name>
</gene>
<protein>
    <recommendedName>
        <fullName evidence="1">Bbp19-like phage domain-containing protein</fullName>
    </recommendedName>
</protein>
<evidence type="ECO:0000313" key="3">
    <source>
        <dbReference type="Proteomes" id="UP000240811"/>
    </source>
</evidence>
<sequence length="83" mass="9526">MLREEDEYRKRIYKTVFATSEGRWVLLDIINASGFLKSIITNDPIEMAKTVGKREVALSIVDDLALDSGILIDLYPNIEHMRN</sequence>
<dbReference type="InterPro" id="IPR057447">
    <property type="entry name" value="Bbp19-like_phage"/>
</dbReference>
<name>A0A2T4VWT3_9HYPH</name>
<dbReference type="EMBL" id="PSQJ01000006">
    <property type="protein sequence ID" value="PTL86236.1"/>
    <property type="molecule type" value="Genomic_DNA"/>
</dbReference>
<organism evidence="2 3">
    <name type="scientific">Candidatus Liberibacter europaeus</name>
    <dbReference type="NCBI Taxonomy" id="744859"/>
    <lineage>
        <taxon>Bacteria</taxon>
        <taxon>Pseudomonadati</taxon>
        <taxon>Pseudomonadota</taxon>
        <taxon>Alphaproteobacteria</taxon>
        <taxon>Hyphomicrobiales</taxon>
        <taxon>Rhizobiaceae</taxon>
        <taxon>Liberibacter</taxon>
    </lineage>
</organism>
<comment type="caution">
    <text evidence="2">The sequence shown here is derived from an EMBL/GenBank/DDBJ whole genome shotgun (WGS) entry which is preliminary data.</text>
</comment>
<dbReference type="Proteomes" id="UP000240811">
    <property type="component" value="Unassembled WGS sequence"/>
</dbReference>
<feature type="domain" description="Bbp19-like phage" evidence="1">
    <location>
        <begin position="13"/>
        <end position="63"/>
    </location>
</feature>
<dbReference type="Pfam" id="PF25181">
    <property type="entry name" value="Phage_Bbp19"/>
    <property type="match status" value="1"/>
</dbReference>
<accession>A0A2T4VWT3</accession>
<proteinExistence type="predicted"/>
<evidence type="ECO:0000313" key="2">
    <source>
        <dbReference type="EMBL" id="PTL86236.1"/>
    </source>
</evidence>
<dbReference type="AlphaFoldDB" id="A0A2T4VWT3"/>